<evidence type="ECO:0000313" key="7">
    <source>
        <dbReference type="Proteomes" id="UP000294887"/>
    </source>
</evidence>
<evidence type="ECO:0000256" key="4">
    <source>
        <dbReference type="ARBA" id="ARBA00022691"/>
    </source>
</evidence>
<dbReference type="PANTHER" id="PTHR43042:SF3">
    <property type="entry name" value="RIBOSOMAL RNA LARGE SUBUNIT METHYLTRANSFERASE YWBD-RELATED"/>
    <property type="match status" value="1"/>
</dbReference>
<accession>A0A4R1EVG8</accession>
<dbReference type="RefSeq" id="WP_131906439.1">
    <property type="nucleotide sequence ID" value="NZ_BAAAFU010000006.1"/>
</dbReference>
<evidence type="ECO:0000256" key="1">
    <source>
        <dbReference type="ARBA" id="ARBA00022552"/>
    </source>
</evidence>
<comment type="caution">
    <text evidence="6">The sequence shown here is derived from an EMBL/GenBank/DDBJ whole genome shotgun (WGS) entry which is preliminary data.</text>
</comment>
<keyword evidence="7" id="KW-1185">Reference proteome</keyword>
<keyword evidence="3 6" id="KW-0808">Transferase</keyword>
<name>A0A4R1EVG8_9GAMM</name>
<dbReference type="SUPFAM" id="SSF53335">
    <property type="entry name" value="S-adenosyl-L-methionine-dependent methyltransferases"/>
    <property type="match status" value="1"/>
</dbReference>
<gene>
    <name evidence="6" type="ORF">EV695_2660</name>
</gene>
<proteinExistence type="predicted"/>
<dbReference type="Pfam" id="PF10672">
    <property type="entry name" value="Methyltrans_SAM"/>
    <property type="match status" value="1"/>
</dbReference>
<evidence type="ECO:0000256" key="3">
    <source>
        <dbReference type="ARBA" id="ARBA00022679"/>
    </source>
</evidence>
<reference evidence="6 7" key="1">
    <citation type="submission" date="2019-03" db="EMBL/GenBank/DDBJ databases">
        <title>Genomic Encyclopedia of Type Strains, Phase IV (KMG-IV): sequencing the most valuable type-strain genomes for metagenomic binning, comparative biology and taxonomic classification.</title>
        <authorList>
            <person name="Goeker M."/>
        </authorList>
    </citation>
    <scope>NUCLEOTIDE SEQUENCE [LARGE SCALE GENOMIC DNA]</scope>
    <source>
        <strain evidence="6 7">DSM 24830</strain>
    </source>
</reference>
<sequence>MPDLITNLSVLLDNLHLPTNSSELEQAQRIFHGRGHAYEGLHHVTIDWLPPIILITLFAKESTTAIDELATELRKKLPDAKKVLLQHRYLSHGPIDEIYSDESSNPVQRLEVLEGDLKFQITLGKARNTGLFLDMRNGRQWVKQHSHGKRILNLFSYTCGFSVAAIEGGAKSVLNIDMSSAALNIGRTNHRLNNHDLDNVRFQKLDIFKSFSRIRKFGPYDLLICDPPTLQKGSVDIAKDYAKIIRRLDSFMDFDSQLMMCINATQIEGESSKEFLLSKMKEFAPNYQLIEEIKPPMVYKETQGRGVKILIYKRSS</sequence>
<protein>
    <submittedName>
        <fullName evidence="6">23S rRNA (Cytosine1962-C5)-methyltransferase</fullName>
    </submittedName>
</protein>
<dbReference type="GO" id="GO:0006364">
    <property type="term" value="P:rRNA processing"/>
    <property type="evidence" value="ECO:0007669"/>
    <property type="project" value="UniProtKB-KW"/>
</dbReference>
<evidence type="ECO:0000259" key="5">
    <source>
        <dbReference type="Pfam" id="PF10672"/>
    </source>
</evidence>
<dbReference type="PANTHER" id="PTHR43042">
    <property type="entry name" value="SAM-DEPENDENT METHYLTRANSFERASE"/>
    <property type="match status" value="1"/>
</dbReference>
<evidence type="ECO:0000313" key="6">
    <source>
        <dbReference type="EMBL" id="TCJ84700.1"/>
    </source>
</evidence>
<feature type="domain" description="S-adenosylmethionine-dependent methyltransferase" evidence="5">
    <location>
        <begin position="29"/>
        <end position="312"/>
    </location>
</feature>
<dbReference type="AlphaFoldDB" id="A0A4R1EVG8"/>
<dbReference type="GO" id="GO:0032259">
    <property type="term" value="P:methylation"/>
    <property type="evidence" value="ECO:0007669"/>
    <property type="project" value="UniProtKB-KW"/>
</dbReference>
<dbReference type="Proteomes" id="UP000294887">
    <property type="component" value="Unassembled WGS sequence"/>
</dbReference>
<dbReference type="OrthoDB" id="9809404at2"/>
<dbReference type="InterPro" id="IPR019614">
    <property type="entry name" value="SAM-dep_methyl-trfase"/>
</dbReference>
<organism evidence="6 7">
    <name type="scientific">Cocleimonas flava</name>
    <dbReference type="NCBI Taxonomy" id="634765"/>
    <lineage>
        <taxon>Bacteria</taxon>
        <taxon>Pseudomonadati</taxon>
        <taxon>Pseudomonadota</taxon>
        <taxon>Gammaproteobacteria</taxon>
        <taxon>Thiotrichales</taxon>
        <taxon>Thiotrichaceae</taxon>
        <taxon>Cocleimonas</taxon>
    </lineage>
</organism>
<keyword evidence="2 6" id="KW-0489">Methyltransferase</keyword>
<dbReference type="GO" id="GO:0008168">
    <property type="term" value="F:methyltransferase activity"/>
    <property type="evidence" value="ECO:0007669"/>
    <property type="project" value="UniProtKB-KW"/>
</dbReference>
<keyword evidence="1" id="KW-0698">rRNA processing</keyword>
<dbReference type="Gene3D" id="3.40.50.150">
    <property type="entry name" value="Vaccinia Virus protein VP39"/>
    <property type="match status" value="1"/>
</dbReference>
<keyword evidence="4" id="KW-0949">S-adenosyl-L-methionine</keyword>
<evidence type="ECO:0000256" key="2">
    <source>
        <dbReference type="ARBA" id="ARBA00022603"/>
    </source>
</evidence>
<dbReference type="CDD" id="cd02440">
    <property type="entry name" value="AdoMet_MTases"/>
    <property type="match status" value="1"/>
</dbReference>
<dbReference type="EMBL" id="SMFQ01000004">
    <property type="protein sequence ID" value="TCJ84700.1"/>
    <property type="molecule type" value="Genomic_DNA"/>
</dbReference>
<dbReference type="InterPro" id="IPR029063">
    <property type="entry name" value="SAM-dependent_MTases_sf"/>
</dbReference>